<dbReference type="RefSeq" id="WP_023930439.1">
    <property type="nucleotide sequence ID" value="NZ_KI669458.1"/>
</dbReference>
<evidence type="ECO:0000313" key="1">
    <source>
        <dbReference type="EMBL" id="ETD25601.1"/>
    </source>
</evidence>
<sequence>MEQTLTKEQALALMNAGVVSLESDEREAIRAQEAAQDELAQELAWQLEAELQRQSQANNQTKQ</sequence>
<dbReference type="EMBL" id="AZJJ01000007">
    <property type="protein sequence ID" value="ETD25601.1"/>
    <property type="molecule type" value="Genomic_DNA"/>
</dbReference>
<comment type="caution">
    <text evidence="1">The sequence shown here is derived from an EMBL/GenBank/DDBJ whole genome shotgun (WGS) entry which is preliminary data.</text>
</comment>
<protein>
    <submittedName>
        <fullName evidence="1">Uncharacterized protein</fullName>
    </submittedName>
</protein>
<keyword evidence="2" id="KW-1185">Reference proteome</keyword>
<evidence type="ECO:0000313" key="2">
    <source>
        <dbReference type="Proteomes" id="UP000018688"/>
    </source>
</evidence>
<dbReference type="HOGENOM" id="CLU_2879681_0_0_7"/>
<proteinExistence type="predicted"/>
<dbReference type="PATRIC" id="fig|1357399.3.peg.1495"/>
<gene>
    <name evidence="1" type="ORF">HMPREF2087_01429</name>
</gene>
<organism evidence="1 2">
    <name type="scientific">Helicobacter canis NCTC 12740</name>
    <dbReference type="NCBI Taxonomy" id="1357399"/>
    <lineage>
        <taxon>Bacteria</taxon>
        <taxon>Pseudomonadati</taxon>
        <taxon>Campylobacterota</taxon>
        <taxon>Epsilonproteobacteria</taxon>
        <taxon>Campylobacterales</taxon>
        <taxon>Helicobacteraceae</taxon>
        <taxon>Helicobacter</taxon>
    </lineage>
</organism>
<name>V8CFU4_9HELI</name>
<dbReference type="STRING" id="1357399.HMPREF2087_01429"/>
<dbReference type="Proteomes" id="UP000018688">
    <property type="component" value="Unassembled WGS sequence"/>
</dbReference>
<dbReference type="AlphaFoldDB" id="V8CFU4"/>
<reference evidence="1 2" key="1">
    <citation type="submission" date="2013-10" db="EMBL/GenBank/DDBJ databases">
        <title>The Genome Sequence of Helicobacter canis NCTC 12740.</title>
        <authorList>
            <consortium name="The Broad Institute Genomics Platform"/>
            <person name="Earl A."/>
            <person name="Fox J.G."/>
            <person name="Shen Z."/>
            <person name="Young S.K."/>
            <person name="Zeng Q."/>
            <person name="Gargeya S."/>
            <person name="Fitzgerald M."/>
            <person name="Abouelleil A."/>
            <person name="Alvarado L."/>
            <person name="Chapman S.B."/>
            <person name="Gainer-Dewar J."/>
            <person name="Goldberg J."/>
            <person name="Griggs A."/>
            <person name="Gujja S."/>
            <person name="Hansen M."/>
            <person name="Howarth C."/>
            <person name="Imamovic A."/>
            <person name="Ireland A."/>
            <person name="Larimer J."/>
            <person name="McCowan C."/>
            <person name="Murphy C."/>
            <person name="Pearson M."/>
            <person name="Poon T.W."/>
            <person name="Priest M."/>
            <person name="Roberts A."/>
            <person name="Saif S."/>
            <person name="Shea T."/>
            <person name="Sykes S."/>
            <person name="Wortman J."/>
            <person name="Nusbaum C."/>
            <person name="Birren B."/>
        </authorList>
    </citation>
    <scope>NUCLEOTIDE SEQUENCE [LARGE SCALE GENOMIC DNA]</scope>
    <source>
        <strain evidence="1 2">NCTC 12740</strain>
    </source>
</reference>
<accession>V8CFU4</accession>